<dbReference type="GO" id="GO:0016757">
    <property type="term" value="F:glycosyltransferase activity"/>
    <property type="evidence" value="ECO:0007669"/>
    <property type="project" value="InterPro"/>
</dbReference>
<proteinExistence type="predicted"/>
<dbReference type="InterPro" id="IPR049625">
    <property type="entry name" value="Glyco_transf_61_cat"/>
</dbReference>
<accession>A0A0F9QH78</accession>
<evidence type="ECO:0000259" key="1">
    <source>
        <dbReference type="Pfam" id="PF04577"/>
    </source>
</evidence>
<comment type="caution">
    <text evidence="2">The sequence shown here is derived from an EMBL/GenBank/DDBJ whole genome shotgun (WGS) entry which is preliminary data.</text>
</comment>
<name>A0A0F9QH78_9ZZZZ</name>
<dbReference type="EMBL" id="LAZR01001511">
    <property type="protein sequence ID" value="KKN43440.1"/>
    <property type="molecule type" value="Genomic_DNA"/>
</dbReference>
<organism evidence="2">
    <name type="scientific">marine sediment metagenome</name>
    <dbReference type="NCBI Taxonomy" id="412755"/>
    <lineage>
        <taxon>unclassified sequences</taxon>
        <taxon>metagenomes</taxon>
        <taxon>ecological metagenomes</taxon>
    </lineage>
</organism>
<feature type="domain" description="Glycosyltransferase 61 catalytic" evidence="1">
    <location>
        <begin position="91"/>
        <end position="269"/>
    </location>
</feature>
<reference evidence="2" key="1">
    <citation type="journal article" date="2015" name="Nature">
        <title>Complex archaea that bridge the gap between prokaryotes and eukaryotes.</title>
        <authorList>
            <person name="Spang A."/>
            <person name="Saw J.H."/>
            <person name="Jorgensen S.L."/>
            <person name="Zaremba-Niedzwiedzka K."/>
            <person name="Martijn J."/>
            <person name="Lind A.E."/>
            <person name="van Eijk R."/>
            <person name="Schleper C."/>
            <person name="Guy L."/>
            <person name="Ettema T.J."/>
        </authorList>
    </citation>
    <scope>NUCLEOTIDE SEQUENCE</scope>
</reference>
<dbReference type="AlphaFoldDB" id="A0A0F9QH78"/>
<gene>
    <name evidence="2" type="ORF">LCGC14_0703190</name>
</gene>
<dbReference type="Pfam" id="PF04577">
    <property type="entry name" value="Glyco_transf_61"/>
    <property type="match status" value="1"/>
</dbReference>
<protein>
    <recommendedName>
        <fullName evidence="1">Glycosyltransferase 61 catalytic domain-containing protein</fullName>
    </recommendedName>
</protein>
<evidence type="ECO:0000313" key="2">
    <source>
        <dbReference type="EMBL" id="KKN43440.1"/>
    </source>
</evidence>
<sequence>MALTLDPERPLAPQMRVIENAILVPWGDGDWKGMARPAGVFTADGEYCHDAQTFRSGGKPTTVEPQPPAPAEIDRTVKGTMLYGGMAYGHFGHALCESLSRLWALDDFDETIDAVAYIPKQKLTWPERSLSMVRNITASLGEIPRLTAFNKPTRVERLVVAPQGFGTSKLMVGCPEMRSFTDRRLRQRVEPAGPEKIYISRSGLFRKRGRFLMEDYIEAKMEAEGYTVFHPQNHDLETQLSWYKGASAIVSTDNSALHLAAFVINPDCKIGILLRRPGAIFADFEMQLKWFAGVQPDIVDACTRFWFRAGEKVQYNEVYALIDFEKTAQALKAAGIIENANWVNPSIVDVDRAIEKLEADTETRFDEIFL</sequence>